<keyword evidence="3" id="KW-0808">Transferase</keyword>
<dbReference type="InterPro" id="IPR050194">
    <property type="entry name" value="Glycosyltransferase_grp1"/>
</dbReference>
<feature type="domain" description="Glycosyl transferase family 1" evidence="1">
    <location>
        <begin position="198"/>
        <end position="351"/>
    </location>
</feature>
<sequence>MRVAIFSECYFPFISGVVTHIDMLKQALEEQGHEVMIVTTNPKALCHYVKNGVLYCPAIPLKRIYGYGVSNPLNLQRLRILKEFDPDILHIHTEFSMGIFGQFVARKLKKPMVYTLHTMYDDYLFYVAPHKWGQNMVKPAAHMYIRSIASKATEIIGPSLKVLEFLRRCGVEHHINIIPNAVDLSDFLPKNVDSKSVDEIREKLGIKPDDVAMCFVGRLGREKSLDVLIDWLTAHFKGNERFKLFIIGDGPEKQALLRQIHENGMDRQVRLLGKIEHSLLPPYYHACDVFTTASLSEINSISMLEAMASGLYVLQRLDIYNKNQISCKENGDIFETPEQLAELLREQADLDPKERQERRDRVTAFTQKYGKKEFIEAILNVYERAITSYDAKMKHRR</sequence>
<dbReference type="EC" id="2.4.-.-" evidence="3"/>
<dbReference type="PANTHER" id="PTHR45947">
    <property type="entry name" value="SULFOQUINOVOSYL TRANSFERASE SQD2"/>
    <property type="match status" value="1"/>
</dbReference>
<reference evidence="3" key="1">
    <citation type="journal article" date="2021" name="PeerJ">
        <title>Extensive microbial diversity within the chicken gut microbiome revealed by metagenomics and culture.</title>
        <authorList>
            <person name="Gilroy R."/>
            <person name="Ravi A."/>
            <person name="Getino M."/>
            <person name="Pursley I."/>
            <person name="Horton D.L."/>
            <person name="Alikhan N.F."/>
            <person name="Baker D."/>
            <person name="Gharbi K."/>
            <person name="Hall N."/>
            <person name="Watson M."/>
            <person name="Adriaenssens E.M."/>
            <person name="Foster-Nyarko E."/>
            <person name="Jarju S."/>
            <person name="Secka A."/>
            <person name="Antonio M."/>
            <person name="Oren A."/>
            <person name="Chaudhuri R.R."/>
            <person name="La Ragione R."/>
            <person name="Hildebrand F."/>
            <person name="Pallen M.J."/>
        </authorList>
    </citation>
    <scope>NUCLEOTIDE SEQUENCE</scope>
    <source>
        <strain evidence="3">5933</strain>
    </source>
</reference>
<gene>
    <name evidence="3" type="ORF">H9698_10745</name>
</gene>
<dbReference type="GO" id="GO:0016758">
    <property type="term" value="F:hexosyltransferase activity"/>
    <property type="evidence" value="ECO:0007669"/>
    <property type="project" value="TreeGrafter"/>
</dbReference>
<feature type="domain" description="Glycosyltransferase subfamily 4-like N-terminal" evidence="2">
    <location>
        <begin position="14"/>
        <end position="185"/>
    </location>
</feature>
<protein>
    <submittedName>
        <fullName evidence="3">Glycosyltransferase</fullName>
        <ecNumber evidence="3">2.4.-.-</ecNumber>
    </submittedName>
</protein>
<dbReference type="InterPro" id="IPR028098">
    <property type="entry name" value="Glyco_trans_4-like_N"/>
</dbReference>
<dbReference type="InterPro" id="IPR001296">
    <property type="entry name" value="Glyco_trans_1"/>
</dbReference>
<keyword evidence="3" id="KW-0328">Glycosyltransferase</keyword>
<proteinExistence type="predicted"/>
<evidence type="ECO:0000313" key="3">
    <source>
        <dbReference type="EMBL" id="HJC73251.1"/>
    </source>
</evidence>
<dbReference type="PANTHER" id="PTHR45947:SF3">
    <property type="entry name" value="SULFOQUINOVOSYL TRANSFERASE SQD2"/>
    <property type="match status" value="1"/>
</dbReference>
<dbReference type="Gene3D" id="3.40.50.2000">
    <property type="entry name" value="Glycogen Phosphorylase B"/>
    <property type="match status" value="2"/>
</dbReference>
<evidence type="ECO:0000313" key="4">
    <source>
        <dbReference type="Proteomes" id="UP000823918"/>
    </source>
</evidence>
<evidence type="ECO:0000259" key="1">
    <source>
        <dbReference type="Pfam" id="PF00534"/>
    </source>
</evidence>
<reference evidence="3" key="2">
    <citation type="submission" date="2021-04" db="EMBL/GenBank/DDBJ databases">
        <authorList>
            <person name="Gilroy R."/>
        </authorList>
    </citation>
    <scope>NUCLEOTIDE SEQUENCE</scope>
    <source>
        <strain evidence="3">5933</strain>
    </source>
</reference>
<dbReference type="AlphaFoldDB" id="A0A9D2Q827"/>
<dbReference type="Pfam" id="PF00534">
    <property type="entry name" value="Glycos_transf_1"/>
    <property type="match status" value="1"/>
</dbReference>
<name>A0A9D2Q827_9FIRM</name>
<organism evidence="3 4">
    <name type="scientific">Candidatus Ruthenibacterium merdavium</name>
    <dbReference type="NCBI Taxonomy" id="2838752"/>
    <lineage>
        <taxon>Bacteria</taxon>
        <taxon>Bacillati</taxon>
        <taxon>Bacillota</taxon>
        <taxon>Clostridia</taxon>
        <taxon>Eubacteriales</taxon>
        <taxon>Oscillospiraceae</taxon>
        <taxon>Ruthenibacterium</taxon>
    </lineage>
</organism>
<dbReference type="SUPFAM" id="SSF53756">
    <property type="entry name" value="UDP-Glycosyltransferase/glycogen phosphorylase"/>
    <property type="match status" value="1"/>
</dbReference>
<accession>A0A9D2Q827</accession>
<dbReference type="Proteomes" id="UP000823918">
    <property type="component" value="Unassembled WGS sequence"/>
</dbReference>
<dbReference type="EMBL" id="DWWA01000054">
    <property type="protein sequence ID" value="HJC73251.1"/>
    <property type="molecule type" value="Genomic_DNA"/>
</dbReference>
<comment type="caution">
    <text evidence="3">The sequence shown here is derived from an EMBL/GenBank/DDBJ whole genome shotgun (WGS) entry which is preliminary data.</text>
</comment>
<evidence type="ECO:0000259" key="2">
    <source>
        <dbReference type="Pfam" id="PF13439"/>
    </source>
</evidence>
<dbReference type="Pfam" id="PF13439">
    <property type="entry name" value="Glyco_transf_4"/>
    <property type="match status" value="1"/>
</dbReference>